<dbReference type="InterPro" id="IPR027417">
    <property type="entry name" value="P-loop_NTPase"/>
</dbReference>
<comment type="caution">
    <text evidence="4">The sequence shown here is derived from an EMBL/GenBank/DDBJ whole genome shotgun (WGS) entry which is preliminary data.</text>
</comment>
<dbReference type="EMBL" id="BAAAQR010000003">
    <property type="protein sequence ID" value="GAA2142327.1"/>
    <property type="molecule type" value="Genomic_DNA"/>
</dbReference>
<dbReference type="InterPro" id="IPR011990">
    <property type="entry name" value="TPR-like_helical_dom_sf"/>
</dbReference>
<evidence type="ECO:0000313" key="4">
    <source>
        <dbReference type="EMBL" id="GAA2142327.1"/>
    </source>
</evidence>
<gene>
    <name evidence="4" type="ORF">GCM10009844_13370</name>
</gene>
<protein>
    <submittedName>
        <fullName evidence="4">Helix-turn-helix transcriptional regulator</fullName>
    </submittedName>
</protein>
<feature type="domain" description="HTH cro/C1-type" evidence="3">
    <location>
        <begin position="20"/>
        <end position="76"/>
    </location>
</feature>
<sequence length="974" mass="104898">MGALPRPDVPPGAHRDLVDALHDLHHRAGWPSLRTLAREAGCSHTTVSAVFSSPRLPSWGTLELLVEAMDGDTHHFHDLWLAASSPTDTRSPTIARIAGRRTELTAVRRHLETGTGLLLVTGEAGMGKTGLVATAAAVGSDGFVATGMCLPLASEVPLLPVADVLRTVHQSDGGHWLDKALSQCAPYVAGSLSLLVPELAEWETPVPGDDWARQRLFAAVETVVQQLSEERGLALLIEDLHWADTATLDLLEHLVNRDPAVPIVGTWRLDDPTVERPNAEWFNRVRRIPAVTTLTLTPLSHDETRDQLTLLTGQVPGAAFVDSIHQRTQGHPLFTEQLSAHGDTDRPLPSLLADLLDARLGDLTGPAWSAARALGVADRPLGDHLLAGITGLAAAELAAGLHDLDARRLLAPPARSETALRHPLLAEAIRRRLTPGETRAEHAAVARALGSSTAPEPAEVALHWQAAAEPFEELVWRIRAAMAAHERFALRQEAAQWVRALDLWPDDAAEAGRPPVRRVDALVSALDLYFGGIDPERASALAEEALTLVPGLQPPDAAEVLLQVGFLHADSGEPERGLDFLQRAAGIFAELPPCDGHVRALYALELTLRDVGRHQDAAAAVARGLAVSAELEDHRWYRTMLMQQAWYDARAGDPATALSRAREAFEVEVPGPDPRGEARLAADQTDLLLETAADVEDVVAAGTRGLDAAEAWGLDMFTVRVARMNVAQALWRAGQVRRAAGFIEPHTQGPPLEDGWVLHAERARLDMMQGRLESARELTHELRTVPTSWFSSRIELAECLAGVAVWIGEPETALEVAVPVVTAAAPTEAAVGLGPLLAHAARAAADTAVGTEWLGRLTALHESCVVDPFAIRAVPADSRAWAATWRAELARLDGSATVPQWVVAATEWDRIHRPHDAAYCRWRAAQVATATGQTTAATKLLRRAARDAREHVPLLAAIRDSAAPRTGSALVNRR</sequence>
<dbReference type="InterPro" id="IPR001387">
    <property type="entry name" value="Cro/C1-type_HTH"/>
</dbReference>
<dbReference type="CDD" id="cd00093">
    <property type="entry name" value="HTH_XRE"/>
    <property type="match status" value="1"/>
</dbReference>
<evidence type="ECO:0000256" key="1">
    <source>
        <dbReference type="ARBA" id="ARBA00022741"/>
    </source>
</evidence>
<dbReference type="PANTHER" id="PTHR16305:SF28">
    <property type="entry name" value="GUANYLATE CYCLASE DOMAIN-CONTAINING PROTEIN"/>
    <property type="match status" value="1"/>
</dbReference>
<dbReference type="InterPro" id="IPR041664">
    <property type="entry name" value="AAA_16"/>
</dbReference>
<dbReference type="Pfam" id="PF13191">
    <property type="entry name" value="AAA_16"/>
    <property type="match status" value="1"/>
</dbReference>
<keyword evidence="1" id="KW-0547">Nucleotide-binding</keyword>
<dbReference type="PANTHER" id="PTHR16305">
    <property type="entry name" value="TESTICULAR SOLUBLE ADENYLYL CYCLASE"/>
    <property type="match status" value="1"/>
</dbReference>
<dbReference type="Gene3D" id="1.25.40.10">
    <property type="entry name" value="Tetratricopeptide repeat domain"/>
    <property type="match status" value="1"/>
</dbReference>
<evidence type="ECO:0000256" key="2">
    <source>
        <dbReference type="ARBA" id="ARBA00022840"/>
    </source>
</evidence>
<accession>A0ABN2ZHN1</accession>
<keyword evidence="5" id="KW-1185">Reference proteome</keyword>
<evidence type="ECO:0000259" key="3">
    <source>
        <dbReference type="SMART" id="SM00530"/>
    </source>
</evidence>
<keyword evidence="2" id="KW-0067">ATP-binding</keyword>
<name>A0ABN2ZHN1_9ACTN</name>
<dbReference type="RefSeq" id="WP_344149362.1">
    <property type="nucleotide sequence ID" value="NZ_BAAAQR010000003.1"/>
</dbReference>
<reference evidence="4 5" key="1">
    <citation type="journal article" date="2019" name="Int. J. Syst. Evol. Microbiol.">
        <title>The Global Catalogue of Microorganisms (GCM) 10K type strain sequencing project: providing services to taxonomists for standard genome sequencing and annotation.</title>
        <authorList>
            <consortium name="The Broad Institute Genomics Platform"/>
            <consortium name="The Broad Institute Genome Sequencing Center for Infectious Disease"/>
            <person name="Wu L."/>
            <person name="Ma J."/>
        </authorList>
    </citation>
    <scope>NUCLEOTIDE SEQUENCE [LARGE SCALE GENOMIC DNA]</scope>
    <source>
        <strain evidence="4 5">JCM 16022</strain>
    </source>
</reference>
<dbReference type="SMART" id="SM00530">
    <property type="entry name" value="HTH_XRE"/>
    <property type="match status" value="1"/>
</dbReference>
<proteinExistence type="predicted"/>
<organism evidence="4 5">
    <name type="scientific">Nocardioides koreensis</name>
    <dbReference type="NCBI Taxonomy" id="433651"/>
    <lineage>
        <taxon>Bacteria</taxon>
        <taxon>Bacillati</taxon>
        <taxon>Actinomycetota</taxon>
        <taxon>Actinomycetes</taxon>
        <taxon>Propionibacteriales</taxon>
        <taxon>Nocardioidaceae</taxon>
        <taxon>Nocardioides</taxon>
    </lineage>
</organism>
<dbReference type="SUPFAM" id="SSF52540">
    <property type="entry name" value="P-loop containing nucleoside triphosphate hydrolases"/>
    <property type="match status" value="1"/>
</dbReference>
<dbReference type="Proteomes" id="UP001501771">
    <property type="component" value="Unassembled WGS sequence"/>
</dbReference>
<evidence type="ECO:0000313" key="5">
    <source>
        <dbReference type="Proteomes" id="UP001501771"/>
    </source>
</evidence>
<dbReference type="SUPFAM" id="SSF48452">
    <property type="entry name" value="TPR-like"/>
    <property type="match status" value="1"/>
</dbReference>